<dbReference type="FunCoup" id="A0A6P8P5A5">
    <property type="interactions" value="1903"/>
</dbReference>
<evidence type="ECO:0000259" key="1">
    <source>
        <dbReference type="Pfam" id="PF14764"/>
    </source>
</evidence>
<evidence type="ECO:0000313" key="5">
    <source>
        <dbReference type="RefSeq" id="XP_033770626.1"/>
    </source>
</evidence>
<dbReference type="RefSeq" id="XP_033770626.1">
    <property type="nucleotide sequence ID" value="XM_033914735.1"/>
</dbReference>
<dbReference type="OrthoDB" id="744564at2759"/>
<evidence type="ECO:0000259" key="3">
    <source>
        <dbReference type="Pfam" id="PF25154"/>
    </source>
</evidence>
<sequence length="811" mass="91198">MFTAGADNYLRQAREIQDEELQKFCARIAGFLQQLELGSETVDNLQRLYLVASATKYGKKLERMFLELLQRVLCAPKVSLQVQVLCTAILREVSPYDPFTLSCDQIYDTKLLSLVFSILLAQGCNNKALAIGNRIVKMMESRLPKGQSLRHLLPVLSKLTSVFPASLSDDQTNLINKKLVDWLRYASIHQGIGQPSGGFFSSPRTKLPGPITEVDGAVATDFFTVLSIGHHYTEDQWLNLQAFSMLRKWLLCCGTDSTSSTSSDDKSEVDGSIMSMASVASTSSRLLLPKERVREKAFEYCQRLIEQSNRKAVKKSDADLQKACLIEAIIIMDIVCRQDSSYVYRAVSFLKIVHARICQDLTFAQALLPIAQFFLNHSEMAAVDSEAVYRHLFTRIPAELFYQPLLALEFIHFCRTNARFFNQNISVFQQSFPNLLKFLAWNGPGLVSDFVEFLPSLIGPDTAIEILHLLLDLPCLTAALELQLRSQSAPASERVLIDSALHPASSVEAFRHSHYKNLFQYLLRCEAWPGDTIDGRFHLLRQMLVDMAGCPRVTQCIETVPVLLQLFFKVVAEFADGVLINQLVAVLLDRSGLLFSVPRFQTDVHRVMSSQLLALCKLYPSVIVEQSKELLEFSGTVTNIQNKENFFTHVVWAIGEYLSVSYDKRCTVDQINKFFEVLEALLFEITQLRPSAGVPKSSPRLITVLMTTLTKLASRSQDLIPRVLLYLSKMRSCVQSSAMISMYGEEDSEDILNRATELMNLLKMPTVAQFVLTPSAEVNNVRYHRDAIVSLPLAMRTVSRLLQKDSGFAPG</sequence>
<dbReference type="CTD" id="9907"/>
<reference evidence="5" key="1">
    <citation type="submission" date="2025-08" db="UniProtKB">
        <authorList>
            <consortium name="RefSeq"/>
        </authorList>
    </citation>
    <scope>IDENTIFICATION</scope>
</reference>
<accession>A0A6P8P5A5</accession>
<feature type="domain" description="AP-5 complex subunit zeta-1 ARM repeats" evidence="1">
    <location>
        <begin position="320"/>
        <end position="437"/>
    </location>
</feature>
<feature type="domain" description="AP-5 complex subunit zeta-1 C-terminal TPR" evidence="3">
    <location>
        <begin position="449"/>
        <end position="801"/>
    </location>
</feature>
<dbReference type="Pfam" id="PF14764">
    <property type="entry name" value="SPG48"/>
    <property type="match status" value="1"/>
</dbReference>
<dbReference type="Pfam" id="PF25153">
    <property type="entry name" value="TPR_AP5Z1"/>
    <property type="match status" value="1"/>
</dbReference>
<proteinExistence type="predicted"/>
<dbReference type="GO" id="GO:0044599">
    <property type="term" value="C:AP-5 adaptor complex"/>
    <property type="evidence" value="ECO:0007669"/>
    <property type="project" value="InterPro"/>
</dbReference>
<dbReference type="PANTHER" id="PTHR46488:SF1">
    <property type="entry name" value="AP-5 COMPLEX SUBUNIT ZETA-1"/>
    <property type="match status" value="1"/>
</dbReference>
<dbReference type="InterPro" id="IPR056856">
    <property type="entry name" value="TPR_AP5Z1_C"/>
</dbReference>
<dbReference type="InterPro" id="IPR055450">
    <property type="entry name" value="AP5Z1_ARM"/>
</dbReference>
<dbReference type="AlphaFoldDB" id="A0A6P8P5A5"/>
<dbReference type="InterPro" id="IPR028222">
    <property type="entry name" value="AP5Z1"/>
</dbReference>
<dbReference type="PANTHER" id="PTHR46488">
    <property type="entry name" value="AP-5 COMPLEX SUBUNIT ZETA-1"/>
    <property type="match status" value="1"/>
</dbReference>
<dbReference type="Proteomes" id="UP000515159">
    <property type="component" value="Chromosome 11"/>
</dbReference>
<gene>
    <name evidence="5" type="primary">AP5Z1</name>
</gene>
<dbReference type="InParanoid" id="A0A6P8P5A5"/>
<evidence type="ECO:0000313" key="4">
    <source>
        <dbReference type="Proteomes" id="UP000515159"/>
    </source>
</evidence>
<evidence type="ECO:0000259" key="2">
    <source>
        <dbReference type="Pfam" id="PF25153"/>
    </source>
</evidence>
<keyword evidence="4" id="KW-1185">Reference proteome</keyword>
<feature type="domain" description="AP-5 complex subunit zeta-1 N-terminal TPR" evidence="2">
    <location>
        <begin position="1"/>
        <end position="279"/>
    </location>
</feature>
<name>A0A6P8P5A5_GEOSA</name>
<protein>
    <submittedName>
        <fullName evidence="5">AP-5 complex subunit zeta-1 isoform X1</fullName>
    </submittedName>
</protein>
<dbReference type="Pfam" id="PF25154">
    <property type="entry name" value="TPR_AP5Z1_C"/>
    <property type="match status" value="1"/>
</dbReference>
<dbReference type="KEGG" id="gsh:117345695"/>
<dbReference type="GeneID" id="117345695"/>
<organism evidence="4 5">
    <name type="scientific">Geotrypetes seraphini</name>
    <name type="common">Gaboon caecilian</name>
    <name type="synonym">Caecilia seraphini</name>
    <dbReference type="NCBI Taxonomy" id="260995"/>
    <lineage>
        <taxon>Eukaryota</taxon>
        <taxon>Metazoa</taxon>
        <taxon>Chordata</taxon>
        <taxon>Craniata</taxon>
        <taxon>Vertebrata</taxon>
        <taxon>Euteleostomi</taxon>
        <taxon>Amphibia</taxon>
        <taxon>Gymnophiona</taxon>
        <taxon>Geotrypetes</taxon>
    </lineage>
</organism>
<dbReference type="InterPro" id="IPR056857">
    <property type="entry name" value="TPR_AP5Z1_N"/>
</dbReference>